<comment type="similarity">
    <text evidence="1">Belongs to the SH3BP5 family.</text>
</comment>
<comment type="caution">
    <text evidence="4">The sequence shown here is derived from an EMBL/GenBank/DDBJ whole genome shotgun (WGS) entry which is preliminary data.</text>
</comment>
<dbReference type="InterPro" id="IPR007940">
    <property type="entry name" value="SH3BP5"/>
</dbReference>
<sequence length="443" mass="50737">MFGHNCEENEDTDLDPRIQIELERLNSATDKINTLEVELDEANTKFRMLLNDSIKRLKTLSKKLGSCIERARPYYEALEISKKAQMECQRAAVQYQRANEIHQAAKETVALAEQQFLSKQHEWQFDNAWQEMLNHATIKVMEAETQKSESEMEHQKRAVFFNRAEQTLQNLQSKLRRSINKSRPYFEEKELCQRHLASQKEQVECLQKQVVAVKSLYAAALRKLEKISEEIHAKRGTVRGIREPGVGAENEIIAVMDIENFNASYETTEPNIMNSKYAKIISPTVELFEKNNINRYFPPLEMKICQPGLEYEFELDRCDLQSLGSTSATTSSAVSDEDLLEEETRLEELKQIAAKINPEADSESKVLSLVKHAFATKYDKPENDFDGCTSLGMKDKKMGSESSFTSKLEKQIVGVGETINRLSTILTSLRPKDSDDCSIERKE</sequence>
<keyword evidence="2 3" id="KW-0175">Coiled coil</keyword>
<evidence type="ECO:0000256" key="1">
    <source>
        <dbReference type="ARBA" id="ARBA00007796"/>
    </source>
</evidence>
<dbReference type="EMBL" id="JAWJWE010000043">
    <property type="protein sequence ID" value="KAK6617891.1"/>
    <property type="molecule type" value="Genomic_DNA"/>
</dbReference>
<organism evidence="4 5">
    <name type="scientific">Polyplax serrata</name>
    <name type="common">Common mouse louse</name>
    <dbReference type="NCBI Taxonomy" id="468196"/>
    <lineage>
        <taxon>Eukaryota</taxon>
        <taxon>Metazoa</taxon>
        <taxon>Ecdysozoa</taxon>
        <taxon>Arthropoda</taxon>
        <taxon>Hexapoda</taxon>
        <taxon>Insecta</taxon>
        <taxon>Pterygota</taxon>
        <taxon>Neoptera</taxon>
        <taxon>Paraneoptera</taxon>
        <taxon>Psocodea</taxon>
        <taxon>Troctomorpha</taxon>
        <taxon>Phthiraptera</taxon>
        <taxon>Anoplura</taxon>
        <taxon>Polyplacidae</taxon>
        <taxon>Polyplax</taxon>
    </lineage>
</organism>
<evidence type="ECO:0000256" key="3">
    <source>
        <dbReference type="SAM" id="Coils"/>
    </source>
</evidence>
<dbReference type="Pfam" id="PF05276">
    <property type="entry name" value="SH3BP5"/>
    <property type="match status" value="1"/>
</dbReference>
<feature type="coiled-coil region" evidence="3">
    <location>
        <begin position="95"/>
        <end position="209"/>
    </location>
</feature>
<feature type="coiled-coil region" evidence="3">
    <location>
        <begin position="18"/>
        <end position="52"/>
    </location>
</feature>
<gene>
    <name evidence="4" type="ORF">RUM43_014120</name>
</gene>
<dbReference type="GO" id="GO:0035556">
    <property type="term" value="P:intracellular signal transduction"/>
    <property type="evidence" value="ECO:0007669"/>
    <property type="project" value="InterPro"/>
</dbReference>
<name>A0AAN8P5A7_POLSC</name>
<reference evidence="4 5" key="1">
    <citation type="submission" date="2023-10" db="EMBL/GenBank/DDBJ databases">
        <title>Genomes of two closely related lineages of the louse Polyplax serrata with different host specificities.</title>
        <authorList>
            <person name="Martinu J."/>
            <person name="Tarabai H."/>
            <person name="Stefka J."/>
            <person name="Hypsa V."/>
        </authorList>
    </citation>
    <scope>NUCLEOTIDE SEQUENCE [LARGE SCALE GENOMIC DNA]</scope>
    <source>
        <strain evidence="4">HR10_N</strain>
    </source>
</reference>
<dbReference type="PANTHER" id="PTHR19423:SF1">
    <property type="entry name" value="SH3 DOMAIN-BINDING PROTEIN 5"/>
    <property type="match status" value="1"/>
</dbReference>
<evidence type="ECO:0000313" key="4">
    <source>
        <dbReference type="EMBL" id="KAK6617891.1"/>
    </source>
</evidence>
<proteinExistence type="inferred from homology"/>
<protein>
    <recommendedName>
        <fullName evidence="6">SH3 domain-binding protein 5-like protein</fullName>
    </recommendedName>
</protein>
<dbReference type="GO" id="GO:0004860">
    <property type="term" value="F:protein kinase inhibitor activity"/>
    <property type="evidence" value="ECO:0007669"/>
    <property type="project" value="TreeGrafter"/>
</dbReference>
<dbReference type="AlphaFoldDB" id="A0AAN8P5A7"/>
<evidence type="ECO:0000256" key="2">
    <source>
        <dbReference type="ARBA" id="ARBA00023054"/>
    </source>
</evidence>
<evidence type="ECO:0008006" key="6">
    <source>
        <dbReference type="Google" id="ProtNLM"/>
    </source>
</evidence>
<dbReference type="Proteomes" id="UP001372834">
    <property type="component" value="Unassembled WGS sequence"/>
</dbReference>
<dbReference type="GO" id="GO:0005737">
    <property type="term" value="C:cytoplasm"/>
    <property type="evidence" value="ECO:0007669"/>
    <property type="project" value="TreeGrafter"/>
</dbReference>
<accession>A0AAN8P5A7</accession>
<dbReference type="PANTHER" id="PTHR19423">
    <property type="entry name" value="SH3 DOMAIN-BINDING PROTEIN 5"/>
    <property type="match status" value="1"/>
</dbReference>
<evidence type="ECO:0000313" key="5">
    <source>
        <dbReference type="Proteomes" id="UP001372834"/>
    </source>
</evidence>